<comment type="function">
    <text evidence="6">Transcriptional corepressor that binds to a number of transcription factors. Inhibits the transcriptional activation mediated by CTNNB1 and TCF family members in Wnt signaling. The effects of full-length TLE family members may be modulated by association with dominant-negative AES.</text>
</comment>
<reference evidence="10" key="1">
    <citation type="submission" date="2025-08" db="UniProtKB">
        <authorList>
            <consortium name="Ensembl"/>
        </authorList>
    </citation>
    <scope>IDENTIFICATION</scope>
</reference>
<evidence type="ECO:0000313" key="11">
    <source>
        <dbReference type="Proteomes" id="UP000472260"/>
    </source>
</evidence>
<dbReference type="GO" id="GO:0005634">
    <property type="term" value="C:nucleus"/>
    <property type="evidence" value="ECO:0007669"/>
    <property type="project" value="UniProtKB-SubCell"/>
</dbReference>
<name>A0A671SND8_9TELE</name>
<dbReference type="PRINTS" id="PR01850">
    <property type="entry name" value="GROUCHOFAMLY"/>
</dbReference>
<dbReference type="InterPro" id="IPR015943">
    <property type="entry name" value="WD40/YVTN_repeat-like_dom_sf"/>
</dbReference>
<evidence type="ECO:0000313" key="10">
    <source>
        <dbReference type="Ensembl" id="ENSSANP00000097222.1"/>
    </source>
</evidence>
<evidence type="ECO:0000256" key="2">
    <source>
        <dbReference type="ARBA" id="ARBA00005969"/>
    </source>
</evidence>
<dbReference type="Gene3D" id="2.130.10.10">
    <property type="entry name" value="YVTN repeat-like/Quinoprotein amine dehydrogenase"/>
    <property type="match status" value="1"/>
</dbReference>
<feature type="region of interest" description="Disordered" evidence="8">
    <location>
        <begin position="224"/>
        <end position="327"/>
    </location>
</feature>
<feature type="compositionally biased region" description="Low complexity" evidence="8">
    <location>
        <begin position="261"/>
        <end position="279"/>
    </location>
</feature>
<keyword evidence="3 7" id="KW-0853">WD repeat</keyword>
<evidence type="ECO:0000256" key="5">
    <source>
        <dbReference type="ARBA" id="ARBA00023242"/>
    </source>
</evidence>
<dbReference type="SUPFAM" id="SSF50978">
    <property type="entry name" value="WD40 repeat-like"/>
    <property type="match status" value="1"/>
</dbReference>
<feature type="compositionally biased region" description="Basic and acidic residues" evidence="8">
    <location>
        <begin position="248"/>
        <end position="260"/>
    </location>
</feature>
<dbReference type="SMART" id="SM00320">
    <property type="entry name" value="WD40"/>
    <property type="match status" value="7"/>
</dbReference>
<keyword evidence="4" id="KW-0677">Repeat</keyword>
<feature type="compositionally biased region" description="Polar residues" evidence="8">
    <location>
        <begin position="300"/>
        <end position="309"/>
    </location>
</feature>
<dbReference type="AlphaFoldDB" id="A0A671SND8"/>
<accession>A0A671SND8</accession>
<dbReference type="GO" id="GO:0005667">
    <property type="term" value="C:transcription regulator complex"/>
    <property type="evidence" value="ECO:0007669"/>
    <property type="project" value="TreeGrafter"/>
</dbReference>
<protein>
    <submittedName>
        <fullName evidence="10">Transducin-like enhancer protein 1</fullName>
    </submittedName>
</protein>
<dbReference type="PROSITE" id="PS50294">
    <property type="entry name" value="WD_REPEATS_REGION"/>
    <property type="match status" value="1"/>
</dbReference>
<evidence type="ECO:0000256" key="1">
    <source>
        <dbReference type="ARBA" id="ARBA00004123"/>
    </source>
</evidence>
<dbReference type="InterPro" id="IPR001680">
    <property type="entry name" value="WD40_rpt"/>
</dbReference>
<feature type="repeat" description="WD" evidence="7">
    <location>
        <begin position="592"/>
        <end position="633"/>
    </location>
</feature>
<feature type="repeat" description="WD" evidence="7">
    <location>
        <begin position="550"/>
        <end position="591"/>
    </location>
</feature>
<dbReference type="FunFam" id="2.130.10.10:FF:000001">
    <property type="entry name" value="transducin-like enhancer protein 3 isoform X1"/>
    <property type="match status" value="1"/>
</dbReference>
<dbReference type="Pfam" id="PF00400">
    <property type="entry name" value="WD40"/>
    <property type="match status" value="6"/>
</dbReference>
<dbReference type="InterPro" id="IPR009146">
    <property type="entry name" value="Groucho_enhance"/>
</dbReference>
<dbReference type="Ensembl" id="ENSSANT00000103259.1">
    <property type="protein sequence ID" value="ENSSANP00000097222.1"/>
    <property type="gene ID" value="ENSSANG00000046162.1"/>
</dbReference>
<comment type="subcellular location">
    <subcellularLocation>
        <location evidence="1">Nucleus</location>
    </subcellularLocation>
</comment>
<dbReference type="InterPro" id="IPR005617">
    <property type="entry name" value="Groucho/TLE_N"/>
</dbReference>
<dbReference type="Pfam" id="PF03920">
    <property type="entry name" value="TLE_N"/>
    <property type="match status" value="1"/>
</dbReference>
<gene>
    <name evidence="10" type="primary">LOC107676966</name>
</gene>
<dbReference type="InterPro" id="IPR036322">
    <property type="entry name" value="WD40_repeat_dom_sf"/>
</dbReference>
<reference evidence="10" key="2">
    <citation type="submission" date="2025-09" db="UniProtKB">
        <authorList>
            <consortium name="Ensembl"/>
        </authorList>
    </citation>
    <scope>IDENTIFICATION</scope>
</reference>
<dbReference type="GO" id="GO:0003714">
    <property type="term" value="F:transcription corepressor activity"/>
    <property type="evidence" value="ECO:0007669"/>
    <property type="project" value="TreeGrafter"/>
</dbReference>
<feature type="compositionally biased region" description="Low complexity" evidence="8">
    <location>
        <begin position="236"/>
        <end position="246"/>
    </location>
</feature>
<dbReference type="PANTHER" id="PTHR10814:SF33">
    <property type="entry name" value="TRANSDUCIN-LIKE ENHANCER PROTEIN 7"/>
    <property type="match status" value="1"/>
</dbReference>
<sequence>SPPQTAPPAPLQPPLGSSASAAAAAAATASGLTQPLKLTYPETLDRIKEEFQFLQTQYHSLKLECEKLATEKTEIQRHYVMYYEMSYGLNIEMHKQTEIAKRLNVICAQLIPFLSQEQQLQAQHLSQHAAQGLAMAPHHSGLPHPGLALGGGTGLLALSGALGAQLASKEERAHFEAVAAAAAAEHHRGITNKIILTDHLTGLLTPGTELSSRFLFQGSDAEKSDDNLVVDEDPSSPRSVQSYSSRENGLDKLPPSRKEPLPQASPTSLASSSSAASPSRSKEPPPREKSSTPGMKPGTPMSQESSTPGPSVPPQFRPVPGKSGVDPLALGLRNPLAVQGGYPPGAFGLPPPGVNGELAGAAGYGAGLHLVSPQMNGSAAAAAAVAAAAAGYGRSPVVGYESPHPHMRVPGLPASLQSTASGKPAYSFHVSADGQMQPVPFPPDALLGPGIPRHARQIHTLSHGEVVCAVTISTSTRHVYTGGKGCVKVWDISQPGSKSPMAQLDCLNRDNYIRSCKLLPDGRTLIVGGEASTLSIWDLATPTPRIKAELTSSAPACYALAISPDNKVCFSCCSDGNIVVWDLHNQTLVRQFQGHTDGASCIDISNDGTKLWTGGLDNTVRCWDLREGRQLQQHDFTSQIFSLGYCPTGEWLAVGMESSNVEVLHVSKPDKYQLHLHESCVLSLKFAYCGKWFVSTGKDNLLNAWRTPYGSSIFQSKESSSVLSCDISPDDQFIVTGSGDKKATVYEVIY</sequence>
<evidence type="ECO:0000256" key="6">
    <source>
        <dbReference type="ARBA" id="ARBA00045617"/>
    </source>
</evidence>
<dbReference type="PANTHER" id="PTHR10814">
    <property type="entry name" value="TRANSDUCIN-LIKE ENHANCER PROTEIN"/>
    <property type="match status" value="1"/>
</dbReference>
<dbReference type="GO" id="GO:0090090">
    <property type="term" value="P:negative regulation of canonical Wnt signaling pathway"/>
    <property type="evidence" value="ECO:0007669"/>
    <property type="project" value="TreeGrafter"/>
</dbReference>
<evidence type="ECO:0000259" key="9">
    <source>
        <dbReference type="Pfam" id="PF03920"/>
    </source>
</evidence>
<dbReference type="InterPro" id="IPR019775">
    <property type="entry name" value="WD40_repeat_CS"/>
</dbReference>
<proteinExistence type="inferred from homology"/>
<dbReference type="PROSITE" id="PS00678">
    <property type="entry name" value="WD_REPEATS_1"/>
    <property type="match status" value="1"/>
</dbReference>
<organism evidence="10 11">
    <name type="scientific">Sinocyclocheilus anshuiensis</name>
    <dbReference type="NCBI Taxonomy" id="1608454"/>
    <lineage>
        <taxon>Eukaryota</taxon>
        <taxon>Metazoa</taxon>
        <taxon>Chordata</taxon>
        <taxon>Craniata</taxon>
        <taxon>Vertebrata</taxon>
        <taxon>Euteleostomi</taxon>
        <taxon>Actinopterygii</taxon>
        <taxon>Neopterygii</taxon>
        <taxon>Teleostei</taxon>
        <taxon>Ostariophysi</taxon>
        <taxon>Cypriniformes</taxon>
        <taxon>Cyprinidae</taxon>
        <taxon>Cyprininae</taxon>
        <taxon>Sinocyclocheilus</taxon>
    </lineage>
</organism>
<evidence type="ECO:0000256" key="7">
    <source>
        <dbReference type="PROSITE-ProRule" id="PRU00221"/>
    </source>
</evidence>
<evidence type="ECO:0000256" key="3">
    <source>
        <dbReference type="ARBA" id="ARBA00022574"/>
    </source>
</evidence>
<feature type="compositionally biased region" description="Basic and acidic residues" evidence="8">
    <location>
        <begin position="280"/>
        <end position="290"/>
    </location>
</feature>
<dbReference type="PROSITE" id="PS50082">
    <property type="entry name" value="WD_REPEATS_2"/>
    <property type="match status" value="2"/>
</dbReference>
<feature type="domain" description="Groucho/TLE N-terminal Q-rich" evidence="9">
    <location>
        <begin position="36"/>
        <end position="125"/>
    </location>
</feature>
<dbReference type="Proteomes" id="UP000472260">
    <property type="component" value="Unassembled WGS sequence"/>
</dbReference>
<dbReference type="CDD" id="cd00200">
    <property type="entry name" value="WD40"/>
    <property type="match status" value="1"/>
</dbReference>
<keyword evidence="5" id="KW-0539">Nucleus</keyword>
<comment type="similarity">
    <text evidence="2">Belongs to the WD repeat Groucho/TLE family.</text>
</comment>
<evidence type="ECO:0000256" key="4">
    <source>
        <dbReference type="ARBA" id="ARBA00022737"/>
    </source>
</evidence>
<keyword evidence="11" id="KW-1185">Reference proteome</keyword>
<evidence type="ECO:0000256" key="8">
    <source>
        <dbReference type="SAM" id="MobiDB-lite"/>
    </source>
</evidence>